<accession>U2SZ77</accession>
<feature type="domain" description="LytR/CpsA/Psr regulator C-terminal" evidence="5">
    <location>
        <begin position="390"/>
        <end position="475"/>
    </location>
</feature>
<reference evidence="6 7" key="1">
    <citation type="submission" date="2013-08" db="EMBL/GenBank/DDBJ databases">
        <authorList>
            <person name="Durkin A.S."/>
            <person name="Haft D.R."/>
            <person name="McCorrison J."/>
            <person name="Torralba M."/>
            <person name="Gillis M."/>
            <person name="Haft D.H."/>
            <person name="Methe B."/>
            <person name="Sutton G."/>
            <person name="Nelson K.E."/>
        </authorList>
    </citation>
    <scope>NUCLEOTIDE SEQUENCE [LARGE SCALE GENOMIC DNA]</scope>
    <source>
        <strain evidence="6 7">F0195</strain>
    </source>
</reference>
<evidence type="ECO:0000259" key="4">
    <source>
        <dbReference type="Pfam" id="PF03816"/>
    </source>
</evidence>
<gene>
    <name evidence="6" type="ORF">HMPREF1316_0763</name>
</gene>
<evidence type="ECO:0008006" key="8">
    <source>
        <dbReference type="Google" id="ProtNLM"/>
    </source>
</evidence>
<proteinExistence type="inferred from homology"/>
<evidence type="ECO:0000256" key="2">
    <source>
        <dbReference type="SAM" id="MobiDB-lite"/>
    </source>
</evidence>
<feature type="domain" description="Cell envelope-related transcriptional attenuator" evidence="4">
    <location>
        <begin position="119"/>
        <end position="266"/>
    </location>
</feature>
<comment type="similarity">
    <text evidence="1">Belongs to the LytR/CpsA/Psr (LCP) family.</text>
</comment>
<dbReference type="PATRIC" id="fig|1125712.3.peg.2418"/>
<feature type="transmembrane region" description="Helical" evidence="3">
    <location>
        <begin position="41"/>
        <end position="64"/>
    </location>
</feature>
<dbReference type="Pfam" id="PF03816">
    <property type="entry name" value="LytR_cpsA_psr"/>
    <property type="match status" value="1"/>
</dbReference>
<dbReference type="InterPro" id="IPR004474">
    <property type="entry name" value="LytR_CpsA_psr"/>
</dbReference>
<evidence type="ECO:0000256" key="1">
    <source>
        <dbReference type="ARBA" id="ARBA00006068"/>
    </source>
</evidence>
<keyword evidence="3" id="KW-0812">Transmembrane</keyword>
<dbReference type="PANTHER" id="PTHR33392">
    <property type="entry name" value="POLYISOPRENYL-TEICHOIC ACID--PEPTIDOGLYCAN TEICHOIC ACID TRANSFERASE TAGU"/>
    <property type="match status" value="1"/>
</dbReference>
<feature type="region of interest" description="Disordered" evidence="2">
    <location>
        <begin position="345"/>
        <end position="384"/>
    </location>
</feature>
<dbReference type="InterPro" id="IPR050922">
    <property type="entry name" value="LytR/CpsA/Psr_CW_biosynth"/>
</dbReference>
<dbReference type="PANTHER" id="PTHR33392:SF6">
    <property type="entry name" value="POLYISOPRENYL-TEICHOIC ACID--PEPTIDOGLYCAN TEICHOIC ACID TRANSFERASE TAGU"/>
    <property type="match status" value="1"/>
</dbReference>
<evidence type="ECO:0000313" key="6">
    <source>
        <dbReference type="EMBL" id="ERL06124.1"/>
    </source>
</evidence>
<feature type="compositionally biased region" description="Polar residues" evidence="2">
    <location>
        <begin position="362"/>
        <end position="373"/>
    </location>
</feature>
<sequence>MARTEKSFTHLMDDAHSLSRRSALSGSHYARKRRKAVHGRIVRNAAIALAVLVVVIAAGAFAWLHAINSNLNEGIDDNLKSTLTPTESGQPFYMLLLGVDKDEERADSADYGADDGAYRSDSIMLVRIDPQNKKVTLVSIHRDTAVTMDSYGTQKINAAYSFGGPSYATKVISNFAGVNISHYAEVDMDGMAKVVDAVGGVTVDLGVPVKDPNYTGLDLPAGEQTLDGATATLLCRARHAYDNYGDGDAYRAKNQRAVITAVAQKVLASDPATMANTVSAMAEMVHTDMDVSSIVSLAAQFKGMDTDKDIMSGMEPTTSHYTNNTWYEICDTTAWKTMMQRVDQGLPPYENGSEDPTAGVAASSSDEAAQYENTESTSSGSETTATYTGTVQVLNATTTNGAAATVAGRLTQRGFTATPGSLGRTSTTTKIIYNGQKGHAAALGVAETLGGTITPEENDGTYNTSSDVIVILGTDTY</sequence>
<dbReference type="Gene3D" id="3.30.70.2390">
    <property type="match status" value="1"/>
</dbReference>
<evidence type="ECO:0000259" key="5">
    <source>
        <dbReference type="Pfam" id="PF13399"/>
    </source>
</evidence>
<evidence type="ECO:0000313" key="7">
    <source>
        <dbReference type="Proteomes" id="UP000016638"/>
    </source>
</evidence>
<dbReference type="Gene3D" id="3.40.630.190">
    <property type="entry name" value="LCP protein"/>
    <property type="match status" value="1"/>
</dbReference>
<comment type="caution">
    <text evidence="6">The sequence shown here is derived from an EMBL/GenBank/DDBJ whole genome shotgun (WGS) entry which is preliminary data.</text>
</comment>
<name>U2SZ77_9ACTN</name>
<dbReference type="EMBL" id="AWEZ01000069">
    <property type="protein sequence ID" value="ERL06124.1"/>
    <property type="molecule type" value="Genomic_DNA"/>
</dbReference>
<evidence type="ECO:0000256" key="3">
    <source>
        <dbReference type="SAM" id="Phobius"/>
    </source>
</evidence>
<dbReference type="STRING" id="1125712.HMPREF1316_0763"/>
<keyword evidence="3" id="KW-0472">Membrane</keyword>
<organism evidence="6 7">
    <name type="scientific">Olsenella profusa F0195</name>
    <dbReference type="NCBI Taxonomy" id="1125712"/>
    <lineage>
        <taxon>Bacteria</taxon>
        <taxon>Bacillati</taxon>
        <taxon>Actinomycetota</taxon>
        <taxon>Coriobacteriia</taxon>
        <taxon>Coriobacteriales</taxon>
        <taxon>Atopobiaceae</taxon>
        <taxon>Olsenella</taxon>
    </lineage>
</organism>
<dbReference type="Pfam" id="PF13399">
    <property type="entry name" value="LytR_C"/>
    <property type="match status" value="1"/>
</dbReference>
<dbReference type="InterPro" id="IPR027381">
    <property type="entry name" value="LytR/CpsA/Psr_C"/>
</dbReference>
<keyword evidence="7" id="KW-1185">Reference proteome</keyword>
<dbReference type="NCBIfam" id="TIGR00350">
    <property type="entry name" value="lytR_cpsA_psr"/>
    <property type="match status" value="1"/>
</dbReference>
<dbReference type="Proteomes" id="UP000016638">
    <property type="component" value="Unassembled WGS sequence"/>
</dbReference>
<keyword evidence="3" id="KW-1133">Transmembrane helix</keyword>
<protein>
    <recommendedName>
        <fullName evidence="8">Cell envelope-related transcriptional attenuator domain-containing protein</fullName>
    </recommendedName>
</protein>
<dbReference type="eggNOG" id="COG1316">
    <property type="taxonomic scope" value="Bacteria"/>
</dbReference>
<dbReference type="AlphaFoldDB" id="U2SZ77"/>
<feature type="compositionally biased region" description="Low complexity" evidence="2">
    <location>
        <begin position="374"/>
        <end position="384"/>
    </location>
</feature>